<feature type="transmembrane region" description="Helical" evidence="1">
    <location>
        <begin position="95"/>
        <end position="116"/>
    </location>
</feature>
<organism evidence="2 3">
    <name type="scientific">Actinoplanes oblitus</name>
    <dbReference type="NCBI Taxonomy" id="3040509"/>
    <lineage>
        <taxon>Bacteria</taxon>
        <taxon>Bacillati</taxon>
        <taxon>Actinomycetota</taxon>
        <taxon>Actinomycetes</taxon>
        <taxon>Micromonosporales</taxon>
        <taxon>Micromonosporaceae</taxon>
        <taxon>Actinoplanes</taxon>
    </lineage>
</organism>
<keyword evidence="1" id="KW-0472">Membrane</keyword>
<feature type="transmembrane region" description="Helical" evidence="1">
    <location>
        <begin position="12"/>
        <end position="31"/>
    </location>
</feature>
<evidence type="ECO:0000256" key="1">
    <source>
        <dbReference type="SAM" id="Phobius"/>
    </source>
</evidence>
<dbReference type="EMBL" id="CP126980">
    <property type="protein sequence ID" value="WIM92599.1"/>
    <property type="molecule type" value="Genomic_DNA"/>
</dbReference>
<feature type="transmembrane region" description="Helical" evidence="1">
    <location>
        <begin position="70"/>
        <end position="88"/>
    </location>
</feature>
<keyword evidence="1" id="KW-0812">Transmembrane</keyword>
<keyword evidence="3" id="KW-1185">Reference proteome</keyword>
<gene>
    <name evidence="2" type="ORF">ACTOB_004551</name>
</gene>
<accession>A0ABY8W405</accession>
<feature type="transmembrane region" description="Helical" evidence="1">
    <location>
        <begin position="162"/>
        <end position="181"/>
    </location>
</feature>
<evidence type="ECO:0000313" key="2">
    <source>
        <dbReference type="EMBL" id="WIM92599.1"/>
    </source>
</evidence>
<evidence type="ECO:0000313" key="3">
    <source>
        <dbReference type="Proteomes" id="UP001240150"/>
    </source>
</evidence>
<dbReference type="Proteomes" id="UP001240150">
    <property type="component" value="Chromosome"/>
</dbReference>
<sequence length="231" mass="24053">MFTTSARRRDAGLLIVAVFLAVAFFVAPLLIGTGRVAGFPRVFAGYWSSGAAAFPPDLQRLVDQQFGGHLVRAVIALLLLAVLVVLAVRVRRFAVPIGAAALGAAVLLIASVQGVVSPFGTLLPVLASGPADAGLAVVLAQARDQLVHGPVSPALAVMLAEYVRWHVVKAVLVGVLAVVLIGLSVRSWRRFRLVGLLTAALAVAALVVVVANVSTVVEPVPPFLLLLRGSW</sequence>
<dbReference type="RefSeq" id="WP_284913805.1">
    <property type="nucleotide sequence ID" value="NZ_CP126980.1"/>
</dbReference>
<proteinExistence type="predicted"/>
<protein>
    <submittedName>
        <fullName evidence="2">Uncharacterized protein</fullName>
    </submittedName>
</protein>
<reference evidence="2 3" key="1">
    <citation type="submission" date="2023-06" db="EMBL/GenBank/DDBJ databases">
        <authorList>
            <person name="Yushchuk O."/>
            <person name="Binda E."/>
            <person name="Ruckert-Reed C."/>
            <person name="Fedorenko V."/>
            <person name="Kalinowski J."/>
            <person name="Marinelli F."/>
        </authorList>
    </citation>
    <scope>NUCLEOTIDE SEQUENCE [LARGE SCALE GENOMIC DNA]</scope>
    <source>
        <strain evidence="2 3">NRRL 3884</strain>
    </source>
</reference>
<name>A0ABY8W405_9ACTN</name>
<keyword evidence="1" id="KW-1133">Transmembrane helix</keyword>
<feature type="transmembrane region" description="Helical" evidence="1">
    <location>
        <begin position="193"/>
        <end position="217"/>
    </location>
</feature>